<dbReference type="SUPFAM" id="SSF56784">
    <property type="entry name" value="HAD-like"/>
    <property type="match status" value="1"/>
</dbReference>
<dbReference type="PaxDb" id="166486-ERS852572_01855"/>
<reference evidence="3 10" key="4">
    <citation type="submission" date="2019-10" db="EMBL/GenBank/DDBJ databases">
        <title>Roseburia spp. ameliorate alcoholic fatty liver via restoration of gut barrier function.</title>
        <authorList>
            <person name="Seo B."/>
            <person name="Ko G."/>
        </authorList>
    </citation>
    <scope>NUCLEOTIDE SEQUENCE [LARGE SCALE GENOMIC DNA]</scope>
    <source>
        <strain evidence="3 10">SNUG30017</strain>
    </source>
</reference>
<dbReference type="InterPro" id="IPR036412">
    <property type="entry name" value="HAD-like_sf"/>
</dbReference>
<dbReference type="PANTHER" id="PTHR43611:SF3">
    <property type="entry name" value="FLAVIN MONONUCLEOTIDE HYDROLASE 1, CHLOROPLATIC"/>
    <property type="match status" value="1"/>
</dbReference>
<dbReference type="Proteomes" id="UP000478483">
    <property type="component" value="Unassembled WGS sequence"/>
</dbReference>
<protein>
    <submittedName>
        <fullName evidence="4">HAD family phosphatase</fullName>
    </submittedName>
    <submittedName>
        <fullName evidence="2">HAD-IA family hydrolase</fullName>
    </submittedName>
    <submittedName>
        <fullName evidence="1">Phosphorylated carbohydrates phosphatase TM_1254</fullName>
        <ecNumber evidence="1">3.1.3.-</ecNumber>
    </submittedName>
</protein>
<dbReference type="EMBL" id="CYXZ01000012">
    <property type="protein sequence ID" value="CUN08740.1"/>
    <property type="molecule type" value="Genomic_DNA"/>
</dbReference>
<evidence type="ECO:0000313" key="10">
    <source>
        <dbReference type="Proteomes" id="UP000479531"/>
    </source>
</evidence>
<dbReference type="Proteomes" id="UP000284465">
    <property type="component" value="Unassembled WGS sequence"/>
</dbReference>
<dbReference type="GO" id="GO:0016787">
    <property type="term" value="F:hydrolase activity"/>
    <property type="evidence" value="ECO:0007669"/>
    <property type="project" value="UniProtKB-KW"/>
</dbReference>
<dbReference type="EC" id="3.1.3.-" evidence="1"/>
<evidence type="ECO:0000313" key="5">
    <source>
        <dbReference type="EMBL" id="RHC17150.1"/>
    </source>
</evidence>
<evidence type="ECO:0000313" key="4">
    <source>
        <dbReference type="EMBL" id="RHA68251.1"/>
    </source>
</evidence>
<dbReference type="Gene3D" id="3.40.50.1000">
    <property type="entry name" value="HAD superfamily/HAD-like"/>
    <property type="match status" value="1"/>
</dbReference>
<reference evidence="1 6" key="1">
    <citation type="submission" date="2015-09" db="EMBL/GenBank/DDBJ databases">
        <authorList>
            <consortium name="Pathogen Informatics"/>
        </authorList>
    </citation>
    <scope>NUCLEOTIDE SEQUENCE [LARGE SCALE GENOMIC DNA]</scope>
    <source>
        <strain evidence="1 6">2789STDY5834960</strain>
    </source>
</reference>
<evidence type="ECO:0000313" key="9">
    <source>
        <dbReference type="Proteomes" id="UP000478483"/>
    </source>
</evidence>
<dbReference type="EMBL" id="WNAJ01000032">
    <property type="protein sequence ID" value="MTR86919.1"/>
    <property type="molecule type" value="Genomic_DNA"/>
</dbReference>
<dbReference type="CDD" id="cd02603">
    <property type="entry name" value="HAD_sEH-N_like"/>
    <property type="match status" value="1"/>
</dbReference>
<organism evidence="1 6">
    <name type="scientific">Roseburia intestinalis</name>
    <dbReference type="NCBI Taxonomy" id="166486"/>
    <lineage>
        <taxon>Bacteria</taxon>
        <taxon>Bacillati</taxon>
        <taxon>Bacillota</taxon>
        <taxon>Clostridia</taxon>
        <taxon>Lachnospirales</taxon>
        <taxon>Lachnospiraceae</taxon>
        <taxon>Roseburia</taxon>
    </lineage>
</organism>
<evidence type="ECO:0000313" key="3">
    <source>
        <dbReference type="EMBL" id="MVQ44614.1"/>
    </source>
</evidence>
<dbReference type="NCBIfam" id="TIGR01509">
    <property type="entry name" value="HAD-SF-IA-v3"/>
    <property type="match status" value="1"/>
</dbReference>
<evidence type="ECO:0000313" key="7">
    <source>
        <dbReference type="Proteomes" id="UP000283513"/>
    </source>
</evidence>
<dbReference type="AlphaFoldDB" id="A0A173U2N1"/>
<dbReference type="OrthoDB" id="9797415at2"/>
<dbReference type="SFLD" id="SFLDS00003">
    <property type="entry name" value="Haloacid_Dehalogenase"/>
    <property type="match status" value="1"/>
</dbReference>
<dbReference type="STRING" id="166486.ERS852572_01855"/>
<dbReference type="Proteomes" id="UP000283513">
    <property type="component" value="Unassembled WGS sequence"/>
</dbReference>
<keyword evidence="1" id="KW-0378">Hydrolase</keyword>
<dbReference type="Proteomes" id="UP000095350">
    <property type="component" value="Unassembled WGS sequence"/>
</dbReference>
<dbReference type="RefSeq" id="WP_015520562.1">
    <property type="nucleotide sequence ID" value="NZ_CABIYH010000012.1"/>
</dbReference>
<dbReference type="PANTHER" id="PTHR43611">
    <property type="entry name" value="ALPHA-D-GLUCOSE 1-PHOSPHATE PHOSPHATASE"/>
    <property type="match status" value="1"/>
</dbReference>
<evidence type="ECO:0000313" key="2">
    <source>
        <dbReference type="EMBL" id="MTR86919.1"/>
    </source>
</evidence>
<gene>
    <name evidence="5" type="ORF">DW856_09810</name>
    <name evidence="4" type="ORF">DW927_05910</name>
    <name evidence="1" type="ORF">ERS852572_01855</name>
    <name evidence="3" type="ORF">GCK47_02540</name>
    <name evidence="2" type="ORF">GMD50_18155</name>
</gene>
<reference evidence="2 9" key="3">
    <citation type="journal article" date="2019" name="Nat. Med.">
        <title>A library of human gut bacterial isolates paired with longitudinal multiomics data enables mechanistic microbiome research.</title>
        <authorList>
            <person name="Poyet M."/>
            <person name="Groussin M."/>
            <person name="Gibbons S.M."/>
            <person name="Avila-Pacheco J."/>
            <person name="Jiang X."/>
            <person name="Kearney S.M."/>
            <person name="Perrotta A.R."/>
            <person name="Berdy B."/>
            <person name="Zhao S."/>
            <person name="Lieberman T.D."/>
            <person name="Swanson P.K."/>
            <person name="Smith M."/>
            <person name="Roesemann S."/>
            <person name="Alexander J.E."/>
            <person name="Rich S.A."/>
            <person name="Livny J."/>
            <person name="Vlamakis H."/>
            <person name="Clish C."/>
            <person name="Bullock K."/>
            <person name="Deik A."/>
            <person name="Scott J."/>
            <person name="Pierce K.A."/>
            <person name="Xavier R.J."/>
            <person name="Alm E.J."/>
        </authorList>
    </citation>
    <scope>NUCLEOTIDE SEQUENCE [LARGE SCALE GENOMIC DNA]</scope>
    <source>
        <strain evidence="2 9">BIOML-A1</strain>
    </source>
</reference>
<dbReference type="PRINTS" id="PR00413">
    <property type="entry name" value="HADHALOGNASE"/>
</dbReference>
<dbReference type="Gene3D" id="1.10.150.240">
    <property type="entry name" value="Putative phosphatase, domain 2"/>
    <property type="match status" value="1"/>
</dbReference>
<dbReference type="InterPro" id="IPR023214">
    <property type="entry name" value="HAD_sf"/>
</dbReference>
<dbReference type="InterPro" id="IPR006439">
    <property type="entry name" value="HAD-SF_hydro_IA"/>
</dbReference>
<name>A0A173U2N1_9FIRM</name>
<dbReference type="InterPro" id="IPR023198">
    <property type="entry name" value="PGP-like_dom2"/>
</dbReference>
<dbReference type="EMBL" id="QSFP01000005">
    <property type="protein sequence ID" value="RHA68251.1"/>
    <property type="molecule type" value="Genomic_DNA"/>
</dbReference>
<evidence type="ECO:0000313" key="8">
    <source>
        <dbReference type="Proteomes" id="UP000284465"/>
    </source>
</evidence>
<proteinExistence type="predicted"/>
<dbReference type="Pfam" id="PF00702">
    <property type="entry name" value="Hydrolase"/>
    <property type="match status" value="1"/>
</dbReference>
<evidence type="ECO:0000313" key="1">
    <source>
        <dbReference type="EMBL" id="CUN08740.1"/>
    </source>
</evidence>
<dbReference type="EMBL" id="QSHO01000007">
    <property type="protein sequence ID" value="RHC17150.1"/>
    <property type="molecule type" value="Genomic_DNA"/>
</dbReference>
<sequence length="200" mass="23373">MIKNIIFDVGMVLVNWDPHAAFQELGFDEKTEEAVGNATVYSDAWNESDRSVLDAEEQLAVFVQNAPEYEKEIRLFWENVARAIYQYDYSRAWIRELKQKGYHVYILSNYGKWTYEHTAEALSFLSDVDGQVFSFEVHQIKPEPEIYRTLLDKFNLVADECVFLDDRRENIEAAETQGIHTVLFTTYQDALEKLKTYGVM</sequence>
<accession>A0A173U2N1</accession>
<dbReference type="Proteomes" id="UP000479531">
    <property type="component" value="Unassembled WGS sequence"/>
</dbReference>
<dbReference type="SFLD" id="SFLDG01129">
    <property type="entry name" value="C1.5:_HAD__Beta-PGM__Phosphata"/>
    <property type="match status" value="1"/>
</dbReference>
<evidence type="ECO:0000313" key="6">
    <source>
        <dbReference type="Proteomes" id="UP000095350"/>
    </source>
</evidence>
<dbReference type="EMBL" id="WGGT01000002">
    <property type="protein sequence ID" value="MVQ44614.1"/>
    <property type="molecule type" value="Genomic_DNA"/>
</dbReference>
<reference evidence="7 8" key="2">
    <citation type="submission" date="2018-08" db="EMBL/GenBank/DDBJ databases">
        <title>A genome reference for cultivated species of the human gut microbiota.</title>
        <authorList>
            <person name="Zou Y."/>
            <person name="Xue W."/>
            <person name="Luo G."/>
        </authorList>
    </citation>
    <scope>NUCLEOTIDE SEQUENCE [LARGE SCALE GENOMIC DNA]</scope>
    <source>
        <strain evidence="5 7">AM37-1AC</strain>
        <strain evidence="4 8">AM43-11</strain>
    </source>
</reference>